<feature type="transmembrane region" description="Helical" evidence="7">
    <location>
        <begin position="30"/>
        <end position="49"/>
    </location>
</feature>
<dbReference type="GO" id="GO:0005886">
    <property type="term" value="C:plasma membrane"/>
    <property type="evidence" value="ECO:0007669"/>
    <property type="project" value="UniProtKB-SubCell"/>
</dbReference>
<evidence type="ECO:0000256" key="2">
    <source>
        <dbReference type="ARBA" id="ARBA00011006"/>
    </source>
</evidence>
<feature type="transmembrane region" description="Helical" evidence="7">
    <location>
        <begin position="7"/>
        <end position="24"/>
    </location>
</feature>
<dbReference type="InterPro" id="IPR007341">
    <property type="entry name" value="Transgly_assoc"/>
</dbReference>
<protein>
    <submittedName>
        <fullName evidence="8">GlsB/YeaQ/YmgE family stress response membrane protein</fullName>
    </submittedName>
</protein>
<feature type="transmembrane region" description="Helical" evidence="7">
    <location>
        <begin position="61"/>
        <end position="84"/>
    </location>
</feature>
<comment type="subcellular location">
    <subcellularLocation>
        <location evidence="1">Cell membrane</location>
        <topology evidence="1">Multi-pass membrane protein</topology>
    </subcellularLocation>
</comment>
<dbReference type="Proteomes" id="UP000282195">
    <property type="component" value="Chromosome"/>
</dbReference>
<dbReference type="PANTHER" id="PTHR33884:SF3">
    <property type="entry name" value="UPF0410 PROTEIN YMGE"/>
    <property type="match status" value="1"/>
</dbReference>
<dbReference type="KEGG" id="rjg:CCGE525_09900"/>
<keyword evidence="3" id="KW-1003">Cell membrane</keyword>
<evidence type="ECO:0000313" key="9">
    <source>
        <dbReference type="Proteomes" id="UP000282195"/>
    </source>
</evidence>
<dbReference type="Pfam" id="PF04226">
    <property type="entry name" value="Transgly_assoc"/>
    <property type="match status" value="1"/>
</dbReference>
<reference evidence="8 9" key="1">
    <citation type="submission" date="2018-10" db="EMBL/GenBank/DDBJ databases">
        <title>Rhizobium etli, R. leguminosarum and a new Rhizobium genospecies from Phaseolus dumosus.</title>
        <authorList>
            <person name="Ramirez-Puebla S.T."/>
            <person name="Rogel-Hernandez M.A."/>
            <person name="Guerrero G."/>
            <person name="Ormeno-Orrillo E."/>
            <person name="Martinez-Romero J.C."/>
            <person name="Negrete-Yankelevich S."/>
            <person name="Martinez-Romero E."/>
        </authorList>
    </citation>
    <scope>NUCLEOTIDE SEQUENCE [LARGE SCALE GENOMIC DNA]</scope>
    <source>
        <strain evidence="8 9">CCGE525</strain>
    </source>
</reference>
<organism evidence="8 9">
    <name type="scientific">Rhizobium jaguaris</name>
    <dbReference type="NCBI Taxonomy" id="1312183"/>
    <lineage>
        <taxon>Bacteria</taxon>
        <taxon>Pseudomonadati</taxon>
        <taxon>Pseudomonadota</taxon>
        <taxon>Alphaproteobacteria</taxon>
        <taxon>Hyphomicrobiales</taxon>
        <taxon>Rhizobiaceae</taxon>
        <taxon>Rhizobium/Agrobacterium group</taxon>
        <taxon>Rhizobium</taxon>
    </lineage>
</organism>
<evidence type="ECO:0000256" key="3">
    <source>
        <dbReference type="ARBA" id="ARBA00022475"/>
    </source>
</evidence>
<accession>A0A387FL73</accession>
<dbReference type="OrthoDB" id="5296069at2"/>
<name>A0A387FL73_9HYPH</name>
<proteinExistence type="inferred from homology"/>
<keyword evidence="9" id="KW-1185">Reference proteome</keyword>
<evidence type="ECO:0000256" key="5">
    <source>
        <dbReference type="ARBA" id="ARBA00022989"/>
    </source>
</evidence>
<evidence type="ECO:0000256" key="1">
    <source>
        <dbReference type="ARBA" id="ARBA00004651"/>
    </source>
</evidence>
<evidence type="ECO:0000256" key="7">
    <source>
        <dbReference type="SAM" id="Phobius"/>
    </source>
</evidence>
<keyword evidence="5 7" id="KW-1133">Transmembrane helix</keyword>
<evidence type="ECO:0000256" key="6">
    <source>
        <dbReference type="ARBA" id="ARBA00023136"/>
    </source>
</evidence>
<dbReference type="AlphaFoldDB" id="A0A387FL73"/>
<evidence type="ECO:0000256" key="4">
    <source>
        <dbReference type="ARBA" id="ARBA00022692"/>
    </source>
</evidence>
<sequence length="86" mass="8626">MSIGTEAWIVFLLIGLVAGFLASLVVGGGGLISCLLSGVIGAFVGGFLFNSFGISLGIQNALVVEIIHATVGAIIVVLLARAIAWG</sequence>
<keyword evidence="4 7" id="KW-0812">Transmembrane</keyword>
<evidence type="ECO:0000313" key="8">
    <source>
        <dbReference type="EMBL" id="AYG59073.1"/>
    </source>
</evidence>
<dbReference type="RefSeq" id="WP_120704104.1">
    <property type="nucleotide sequence ID" value="NZ_CP032694.1"/>
</dbReference>
<dbReference type="PANTHER" id="PTHR33884">
    <property type="entry name" value="UPF0410 PROTEIN YMGE"/>
    <property type="match status" value="1"/>
</dbReference>
<gene>
    <name evidence="8" type="ORF">CCGE525_09900</name>
</gene>
<keyword evidence="6 7" id="KW-0472">Membrane</keyword>
<comment type="similarity">
    <text evidence="2">Belongs to the UPF0410 family.</text>
</comment>
<dbReference type="EMBL" id="CP032694">
    <property type="protein sequence ID" value="AYG59073.1"/>
    <property type="molecule type" value="Genomic_DNA"/>
</dbReference>